<dbReference type="SUPFAM" id="SSF53335">
    <property type="entry name" value="S-adenosyl-L-methionine-dependent methyltransferases"/>
    <property type="match status" value="2"/>
</dbReference>
<evidence type="ECO:0000313" key="3">
    <source>
        <dbReference type="Proteomes" id="UP000681594"/>
    </source>
</evidence>
<evidence type="ECO:0000313" key="2">
    <source>
        <dbReference type="EMBL" id="MBP0447010.1"/>
    </source>
</evidence>
<evidence type="ECO:0000256" key="1">
    <source>
        <dbReference type="SAM" id="MobiDB-lite"/>
    </source>
</evidence>
<proteinExistence type="predicted"/>
<sequence>MNTRTLPAADSGEALSAHRCPICGGTEFSPFNGREMARCASCKAVERNRLLWMLLQKMGVLRTGMRVLHMAPETGIARQLWDLCGDRYHPSDIEPERYRSRFVQLRPMDLCTDLQKLPSRSFDLILHSHVLEHLPCDVEAVLGEMERILAPGGHHFFSVPIRGDATQEDLDERLTPDERRRLFGQDDHMRIFGATDLVELLQRVWGDQNPVIEPLSLLTPEELASAGIPDVAWRGISGHSVFHRQRPVCWPLRIRAASVPPAPLAGPHPPPVATGGPRLILVTGARPAGVTPMERWLRSARSHLQPLGVQAWPAGEDPMATLFAGFGTPERLAGQEGWLRRAQARPGGLRSPEAARVRLDAWLDSLGEGTGLLLADGLWTMQPPEISALAGHLAARRVRASLLCWLRPPAEQIAAMLEDRLLRDLSPDALGPGIGARFAPSYKRLDAWLGSFGPQAVTLCLSPGEAPEAWRTALAGLGIAIPETPLRGAGPAEPKPSLTAARALLALRRGGPGSAALEKRLARLEGEPLAFPEAVWRRLEPVLAREIGYLAGRFGLDPAALQGDVAVIDDAAFQAWDAETLRRLCLALDQERPAGHGDATTDGERQPPSPCPPEVHARRPRPFAPAWRRRAKRADQSTRRALMAEAAPEAVKAGPEKRAPREAAGTGNWPVSRINLGMRALLRDNPWPEFGYGEIEPFHLALDGNGRGGRELVTDIIKQREVSLMVEIGCFLGGSTLQWLRSSEKLTVIGVDPWDDNWAAYIERIAQDPVQSRSLWHLGDEKIASIVADIRRHGSFCVAMNNLRLYKQRFYPVRRRSPEALHYLHARGIVPELIYIDAGKHREDLDAAFDLFPDSILCGDDWLWPDATGVLRMQEHVKAFAAEKGFTIQANRQTWLLLPPEKKGK</sequence>
<keyword evidence="2" id="KW-0808">Transferase</keyword>
<keyword evidence="2" id="KW-0489">Methyltransferase</keyword>
<accession>A0ABS4AKI2</accession>
<dbReference type="Pfam" id="PF13489">
    <property type="entry name" value="Methyltransf_23"/>
    <property type="match status" value="1"/>
</dbReference>
<dbReference type="GO" id="GO:0008168">
    <property type="term" value="F:methyltransferase activity"/>
    <property type="evidence" value="ECO:0007669"/>
    <property type="project" value="UniProtKB-KW"/>
</dbReference>
<reference evidence="2 3" key="1">
    <citation type="submission" date="2021-03" db="EMBL/GenBank/DDBJ databases">
        <authorList>
            <person name="So Y."/>
        </authorList>
    </citation>
    <scope>NUCLEOTIDE SEQUENCE [LARGE SCALE GENOMIC DNA]</scope>
    <source>
        <strain evidence="2 3">SSH11</strain>
    </source>
</reference>
<organism evidence="2 3">
    <name type="scientific">Pararoseomonas baculiformis</name>
    <dbReference type="NCBI Taxonomy" id="2820812"/>
    <lineage>
        <taxon>Bacteria</taxon>
        <taxon>Pseudomonadati</taxon>
        <taxon>Pseudomonadota</taxon>
        <taxon>Alphaproteobacteria</taxon>
        <taxon>Acetobacterales</taxon>
        <taxon>Acetobacteraceae</taxon>
        <taxon>Pararoseomonas</taxon>
    </lineage>
</organism>
<dbReference type="CDD" id="cd02440">
    <property type="entry name" value="AdoMet_MTases"/>
    <property type="match status" value="1"/>
</dbReference>
<dbReference type="GO" id="GO:0032259">
    <property type="term" value="P:methylation"/>
    <property type="evidence" value="ECO:0007669"/>
    <property type="project" value="UniProtKB-KW"/>
</dbReference>
<dbReference type="EMBL" id="JAGIZB010000024">
    <property type="protein sequence ID" value="MBP0447010.1"/>
    <property type="molecule type" value="Genomic_DNA"/>
</dbReference>
<dbReference type="InterPro" id="IPR029063">
    <property type="entry name" value="SAM-dependent_MTases_sf"/>
</dbReference>
<protein>
    <submittedName>
        <fullName evidence="2">Methyltransferase domain-containing protein</fullName>
    </submittedName>
</protein>
<name>A0ABS4AKI2_9PROT</name>
<dbReference type="Proteomes" id="UP000681594">
    <property type="component" value="Unassembled WGS sequence"/>
</dbReference>
<feature type="region of interest" description="Disordered" evidence="1">
    <location>
        <begin position="593"/>
        <end position="667"/>
    </location>
</feature>
<gene>
    <name evidence="2" type="ORF">J8J14_19720</name>
</gene>
<dbReference type="Gene3D" id="3.40.50.150">
    <property type="entry name" value="Vaccinia Virus protein VP39"/>
    <property type="match status" value="2"/>
</dbReference>
<dbReference type="RefSeq" id="WP_209381279.1">
    <property type="nucleotide sequence ID" value="NZ_JAGIZB010000024.1"/>
</dbReference>
<keyword evidence="3" id="KW-1185">Reference proteome</keyword>
<comment type="caution">
    <text evidence="2">The sequence shown here is derived from an EMBL/GenBank/DDBJ whole genome shotgun (WGS) entry which is preliminary data.</text>
</comment>